<protein>
    <submittedName>
        <fullName evidence="1">Uncharacterized protein</fullName>
    </submittedName>
</protein>
<evidence type="ECO:0000313" key="2">
    <source>
        <dbReference type="Proteomes" id="UP000635278"/>
    </source>
</evidence>
<reference evidence="1 2" key="1">
    <citation type="journal article" date="2020" name="Int. J. Syst. Evol. Microbiol.">
        <title>Novel acetic acid bacteria from cider fermentations: Acetobacter conturbans sp. nov. and Acetobacter fallax sp. nov.</title>
        <authorList>
            <person name="Sombolestani A.S."/>
            <person name="Cleenwerck I."/>
            <person name="Cnockaert M."/>
            <person name="Borremans W."/>
            <person name="Wieme A.D."/>
            <person name="De Vuyst L."/>
            <person name="Vandamme P."/>
        </authorList>
    </citation>
    <scope>NUCLEOTIDE SEQUENCE [LARGE SCALE GENOMIC DNA]</scope>
    <source>
        <strain evidence="1 2">LMG 30640</strain>
    </source>
</reference>
<dbReference type="EMBL" id="WOTB01000008">
    <property type="protein sequence ID" value="NHN84588.1"/>
    <property type="molecule type" value="Genomic_DNA"/>
</dbReference>
<dbReference type="RefSeq" id="WP_173582978.1">
    <property type="nucleotide sequence ID" value="NZ_WOTB01000008.1"/>
</dbReference>
<accession>A0ABX0JRC2</accession>
<name>A0ABX0JRC2_9PROT</name>
<evidence type="ECO:0000313" key="1">
    <source>
        <dbReference type="EMBL" id="NHN84588.1"/>
    </source>
</evidence>
<dbReference type="Proteomes" id="UP000635278">
    <property type="component" value="Unassembled WGS sequence"/>
</dbReference>
<keyword evidence="2" id="KW-1185">Reference proteome</keyword>
<comment type="caution">
    <text evidence="1">The sequence shown here is derived from an EMBL/GenBank/DDBJ whole genome shotgun (WGS) entry which is preliminary data.</text>
</comment>
<proteinExistence type="predicted"/>
<gene>
    <name evidence="1" type="ORF">GOB93_08010</name>
</gene>
<organism evidence="1 2">
    <name type="scientific">Acetobacter musti</name>
    <dbReference type="NCBI Taxonomy" id="864732"/>
    <lineage>
        <taxon>Bacteria</taxon>
        <taxon>Pseudomonadati</taxon>
        <taxon>Pseudomonadota</taxon>
        <taxon>Alphaproteobacteria</taxon>
        <taxon>Acetobacterales</taxon>
        <taxon>Acetobacteraceae</taxon>
        <taxon>Acetobacter</taxon>
    </lineage>
</organism>
<sequence>MLRTTPVYFRDWLKRIPVKSALNVRMFLVKIFRKASEDTTFLKKGGTQKLFIVFDQRFVERCFLQAG</sequence>